<evidence type="ECO:0000313" key="1">
    <source>
        <dbReference type="EMBL" id="CAH6722072.1"/>
    </source>
</evidence>
<comment type="caution">
    <text evidence="1">The sequence shown here is derived from an EMBL/GenBank/DDBJ whole genome shotgun (WGS) entry which is preliminary data.</text>
</comment>
<dbReference type="Proteomes" id="UP001152531">
    <property type="component" value="Unassembled WGS sequence"/>
</dbReference>
<dbReference type="EMBL" id="CALSDN010000008">
    <property type="protein sequence ID" value="CAH6722072.1"/>
    <property type="molecule type" value="Genomic_DNA"/>
</dbReference>
<reference evidence="1" key="1">
    <citation type="submission" date="2022-06" db="EMBL/GenBank/DDBJ databases">
        <authorList>
            <person name="Legras J.-L."/>
            <person name="Devillers H."/>
            <person name="Grondin C."/>
        </authorList>
    </citation>
    <scope>NUCLEOTIDE SEQUENCE</scope>
    <source>
        <strain evidence="1">CLIB 1444</strain>
    </source>
</reference>
<name>A0ACA9YAH9_9ASCO</name>
<accession>A0ACA9YAH9</accession>
<protein>
    <submittedName>
        <fullName evidence="1">Uncharacterized protein</fullName>
    </submittedName>
</protein>
<keyword evidence="2" id="KW-1185">Reference proteome</keyword>
<sequence length="807" mass="91509">MNITFNDAKIIQYKYAIHKIRSFIKFLNEVRDKQRNNSEKSAEPTPEIGDSEKPIGTKDKIVICHYLTLLSGVVFAINEGIFNPKLELLSQFKLFRISPINVSPIVSHIPYDINDNVVNPLIELPKSELTYKCVSLLITLYNHCLSGYEKRYQQAITQYKIKDETNQAIDDMINEFCKGLDISGSDEFIFEMSKENKSDDDEKTEGGIENEEVLQEANLIDIDIKMNFVVVKHYRKTLADLKKVVEKYKLIKSQPATKQTKYLSTIPHQEYSLHKLLILILRVNDIYFIIRKFARKVYISNYAHLNDQKLVGRNQYFKSLLKSIDELFNGTKKNGVMIATITRFIRVNSQFTSDVKNILDFNNFVNQGIMILENSISKLIEFGQLWSSIELKFRKLYGLPFKGLVDIIDEYSKEEFPQIEENYFEKRKEPTERIFNRPSRSSSVSSNSSNTSSTFSNKNLNVPSTTTTTTTTNNSNGVQRKSSINSLRTSPRQQRPNSMISMIFMNPPTAPNGRRRSNSQDDSYLSSRLSSLTTNDSSVNESNNVNVPSGGAAAAAAALKKKATSMQHSQSLPTPSTSSSQTVRKVQPIIEEEPVKKLSANQRLQLHIRQAAKSGSLMTQEKEVMTSVVFDPNSPSSVNIRKYQDKSPSPPKETTTKEPPQIEVNGKLPEPSSPSGKTAPLKRKTRDQVTKLNTKRNEDLSRDSDSLITETTSHSDQTNDETSVVKKVRFIGVPDYHPSEDAPASYSSKILKNFAVFKSPAFKKKDQLFKKEESLLFKNQQQIIDSSLSKPLGNFQQAKLKIKTRLS</sequence>
<organism evidence="1 2">
    <name type="scientific">[Candida] jaroonii</name>
    <dbReference type="NCBI Taxonomy" id="467808"/>
    <lineage>
        <taxon>Eukaryota</taxon>
        <taxon>Fungi</taxon>
        <taxon>Dikarya</taxon>
        <taxon>Ascomycota</taxon>
        <taxon>Saccharomycotina</taxon>
        <taxon>Pichiomycetes</taxon>
        <taxon>Debaryomycetaceae</taxon>
        <taxon>Yamadazyma</taxon>
    </lineage>
</organism>
<gene>
    <name evidence="1" type="ORF">CLIB1444_08S01244</name>
</gene>
<evidence type="ECO:0000313" key="2">
    <source>
        <dbReference type="Proteomes" id="UP001152531"/>
    </source>
</evidence>
<proteinExistence type="predicted"/>